<name>A0ABM7MRD1_9BURK</name>
<evidence type="ECO:0000313" key="3">
    <source>
        <dbReference type="Proteomes" id="UP000824366"/>
    </source>
</evidence>
<evidence type="ECO:0008006" key="4">
    <source>
        <dbReference type="Google" id="ProtNLM"/>
    </source>
</evidence>
<evidence type="ECO:0000313" key="2">
    <source>
        <dbReference type="EMBL" id="BCO28928.1"/>
    </source>
</evidence>
<gene>
    <name evidence="2" type="ORF">MIZ03_3838</name>
</gene>
<evidence type="ECO:0000256" key="1">
    <source>
        <dbReference type="ARBA" id="ARBA00008270"/>
    </source>
</evidence>
<dbReference type="NCBIfam" id="TIGR00654">
    <property type="entry name" value="PhzF_family"/>
    <property type="match status" value="1"/>
</dbReference>
<comment type="similarity">
    <text evidence="1">Belongs to the PhzF family.</text>
</comment>
<dbReference type="RefSeq" id="WP_223904835.1">
    <property type="nucleotide sequence ID" value="NZ_AP024238.1"/>
</dbReference>
<protein>
    <recommendedName>
        <fullName evidence="4">Phenazine biosynthesis protein PhzF family</fullName>
    </recommendedName>
</protein>
<dbReference type="EMBL" id="AP024238">
    <property type="protein sequence ID" value="BCO28928.1"/>
    <property type="molecule type" value="Genomic_DNA"/>
</dbReference>
<dbReference type="Proteomes" id="UP000824366">
    <property type="component" value="Chromosome"/>
</dbReference>
<reference evidence="2 3" key="1">
    <citation type="journal article" date="2021" name="Microbiol. Spectr.">
        <title>A Single Bacterium Capable of Oxidation and Reduction of Iron at Circumneutral pH.</title>
        <authorList>
            <person name="Kato S."/>
            <person name="Ohkuma M."/>
        </authorList>
    </citation>
    <scope>NUCLEOTIDE SEQUENCE [LARGE SCALE GENOMIC DNA]</scope>
    <source>
        <strain evidence="2 3">MIZ03</strain>
    </source>
</reference>
<keyword evidence="3" id="KW-1185">Reference proteome</keyword>
<organism evidence="2 3">
    <name type="scientific">Rhodoferax lithotrophicus</name>
    <dbReference type="NCBI Taxonomy" id="2798804"/>
    <lineage>
        <taxon>Bacteria</taxon>
        <taxon>Pseudomonadati</taxon>
        <taxon>Pseudomonadota</taxon>
        <taxon>Betaproteobacteria</taxon>
        <taxon>Burkholderiales</taxon>
        <taxon>Comamonadaceae</taxon>
        <taxon>Rhodoferax</taxon>
    </lineage>
</organism>
<dbReference type="SUPFAM" id="SSF54506">
    <property type="entry name" value="Diaminopimelate epimerase-like"/>
    <property type="match status" value="1"/>
</dbReference>
<accession>A0ABM7MRD1</accession>
<dbReference type="Pfam" id="PF02567">
    <property type="entry name" value="PhzC-PhzF"/>
    <property type="match status" value="1"/>
</dbReference>
<dbReference type="PANTHER" id="PTHR13774:SF32">
    <property type="entry name" value="ANTISENSE-ENHANCING SEQUENCE 1"/>
    <property type="match status" value="1"/>
</dbReference>
<dbReference type="PANTHER" id="PTHR13774">
    <property type="entry name" value="PHENAZINE BIOSYNTHESIS PROTEIN"/>
    <property type="match status" value="1"/>
</dbReference>
<dbReference type="PIRSF" id="PIRSF016184">
    <property type="entry name" value="PhzC_PhzF"/>
    <property type="match status" value="1"/>
</dbReference>
<dbReference type="Gene3D" id="3.10.310.10">
    <property type="entry name" value="Diaminopimelate Epimerase, Chain A, domain 1"/>
    <property type="match status" value="2"/>
</dbReference>
<proteinExistence type="inferred from homology"/>
<sequence length="324" mass="34983">MKTRPFKQVDVFTDTPYLGNPLAVVLDGTELSTEEMQHFAHWTNLSETTFLLPPTPEAAAAGADYQVRIFTTAYEMPFAGHPTLGSCHAWLQAGGQPRHPEFIVQQCPVGLVRIRHNTHPMAFAAPALKRRQPTPDVVASLISALKLRPAQVLAAQHLTNGPHHFGLLLDSPETVAQVEPDPAALRAWLVAQDISGVGMASVDKPASDNGLIKRSNREARAFAGHAAPSALDMQINPHGQDAQTQVSVRFFANDVVVIEDPVTGSFNASLAQWLIAEGWAPTTYTATQGICLGRFGQVHISQDETGQVWVGGTSVTCIEGHVRL</sequence>
<dbReference type="InterPro" id="IPR003719">
    <property type="entry name" value="Phenazine_PhzF-like"/>
</dbReference>